<evidence type="ECO:0000259" key="12">
    <source>
        <dbReference type="PROSITE" id="PS50262"/>
    </source>
</evidence>
<gene>
    <name evidence="13" type="ORF">PVAND_010696</name>
</gene>
<feature type="transmembrane region" description="Helical" evidence="10">
    <location>
        <begin position="194"/>
        <end position="215"/>
    </location>
</feature>
<evidence type="ECO:0000313" key="14">
    <source>
        <dbReference type="Proteomes" id="UP001107558"/>
    </source>
</evidence>
<accession>A0A9J6CH31</accession>
<dbReference type="InterPro" id="IPR001817">
    <property type="entry name" value="Vasoprsn_rcpt"/>
</dbReference>
<evidence type="ECO:0000256" key="4">
    <source>
        <dbReference type="ARBA" id="ARBA00022989"/>
    </source>
</evidence>
<dbReference type="PANTHER" id="PTHR24224:SF6">
    <property type="entry name" value="CARDIOACCELERATORY PEPTIDE RECEPTOR-RELATED"/>
    <property type="match status" value="1"/>
</dbReference>
<evidence type="ECO:0000256" key="11">
    <source>
        <dbReference type="SAM" id="MobiDB-lite"/>
    </source>
</evidence>
<dbReference type="PROSITE" id="PS00237">
    <property type="entry name" value="G_PROTEIN_RECEP_F1_1"/>
    <property type="match status" value="1"/>
</dbReference>
<keyword evidence="14" id="KW-1185">Reference proteome</keyword>
<dbReference type="Gene3D" id="1.20.1070.10">
    <property type="entry name" value="Rhodopsin 7-helix transmembrane proteins"/>
    <property type="match status" value="1"/>
</dbReference>
<feature type="transmembrane region" description="Helical" evidence="10">
    <location>
        <begin position="390"/>
        <end position="410"/>
    </location>
</feature>
<feature type="transmembrane region" description="Helical" evidence="10">
    <location>
        <begin position="125"/>
        <end position="146"/>
    </location>
</feature>
<evidence type="ECO:0000256" key="3">
    <source>
        <dbReference type="ARBA" id="ARBA00022692"/>
    </source>
</evidence>
<dbReference type="Proteomes" id="UP001107558">
    <property type="component" value="Chromosome 1"/>
</dbReference>
<proteinExistence type="inferred from homology"/>
<keyword evidence="7 10" id="KW-0675">Receptor</keyword>
<evidence type="ECO:0000256" key="6">
    <source>
        <dbReference type="ARBA" id="ARBA00023136"/>
    </source>
</evidence>
<dbReference type="PRINTS" id="PR00896">
    <property type="entry name" value="VASOPRESSINR"/>
</dbReference>
<dbReference type="GO" id="GO:0005886">
    <property type="term" value="C:plasma membrane"/>
    <property type="evidence" value="ECO:0007669"/>
    <property type="project" value="UniProtKB-SubCell"/>
</dbReference>
<keyword evidence="3 10" id="KW-0812">Transmembrane</keyword>
<keyword evidence="5 10" id="KW-0297">G-protein coupled receptor</keyword>
<dbReference type="GO" id="GO:0008188">
    <property type="term" value="F:neuropeptide receptor activity"/>
    <property type="evidence" value="ECO:0007669"/>
    <property type="project" value="TreeGrafter"/>
</dbReference>
<dbReference type="EMBL" id="JADBJN010000001">
    <property type="protein sequence ID" value="KAG5681245.1"/>
    <property type="molecule type" value="Genomic_DNA"/>
</dbReference>
<protein>
    <recommendedName>
        <fullName evidence="12">G-protein coupled receptors family 1 profile domain-containing protein</fullName>
    </recommendedName>
</protein>
<comment type="subcellular location">
    <subcellularLocation>
        <location evidence="1 10">Cell membrane</location>
        <topology evidence="1 10">Multi-pass membrane protein</topology>
    </subcellularLocation>
</comment>
<dbReference type="PANTHER" id="PTHR24224">
    <property type="entry name" value="CARDIOACCELERATORY PEPTIDE RECEPTOR-RELATED"/>
    <property type="match status" value="1"/>
</dbReference>
<dbReference type="PROSITE" id="PS50262">
    <property type="entry name" value="G_PROTEIN_RECEP_F1_2"/>
    <property type="match status" value="1"/>
</dbReference>
<feature type="region of interest" description="Disordered" evidence="11">
    <location>
        <begin position="318"/>
        <end position="337"/>
    </location>
</feature>
<keyword evidence="2" id="KW-1003">Cell membrane</keyword>
<evidence type="ECO:0000256" key="9">
    <source>
        <dbReference type="ARBA" id="ARBA00023224"/>
    </source>
</evidence>
<organism evidence="13 14">
    <name type="scientific">Polypedilum vanderplanki</name>
    <name type="common">Sleeping chironomid midge</name>
    <dbReference type="NCBI Taxonomy" id="319348"/>
    <lineage>
        <taxon>Eukaryota</taxon>
        <taxon>Metazoa</taxon>
        <taxon>Ecdysozoa</taxon>
        <taxon>Arthropoda</taxon>
        <taxon>Hexapoda</taxon>
        <taxon>Insecta</taxon>
        <taxon>Pterygota</taxon>
        <taxon>Neoptera</taxon>
        <taxon>Endopterygota</taxon>
        <taxon>Diptera</taxon>
        <taxon>Nematocera</taxon>
        <taxon>Chironomoidea</taxon>
        <taxon>Chironomidae</taxon>
        <taxon>Chironominae</taxon>
        <taxon>Polypedilum</taxon>
        <taxon>Polypedilum</taxon>
    </lineage>
</organism>
<evidence type="ECO:0000256" key="10">
    <source>
        <dbReference type="RuleBase" id="RU046427"/>
    </source>
</evidence>
<evidence type="ECO:0000256" key="7">
    <source>
        <dbReference type="ARBA" id="ARBA00023170"/>
    </source>
</evidence>
<dbReference type="SUPFAM" id="SSF81321">
    <property type="entry name" value="Family A G protein-coupled receptor-like"/>
    <property type="match status" value="1"/>
</dbReference>
<dbReference type="InterPro" id="IPR000276">
    <property type="entry name" value="GPCR_Rhodpsn"/>
</dbReference>
<dbReference type="AlphaFoldDB" id="A0A9J6CH31"/>
<comment type="caution">
    <text evidence="13">The sequence shown here is derived from an EMBL/GenBank/DDBJ whole genome shotgun (WGS) entry which is preliminary data.</text>
</comment>
<sequence length="499" mass="57302">MSSFVVLTNKQPTATDKLTRHEHSFHNDTISTTHLDIPYYDDEIASTKNMNNSLLQTTLDAVASSSNLSMSYDRKFIHENVSVAISKLFLGITSKSSTLSNTTQIYKEDEEFNHFYFYETEQFTVLWILFAVIVLGNSAVLITLYINKSRKSRMNFFIKHLAIADLSVGLLNVLTDIIWRITVSWEAGNLACKFIRFIQCLVTYASTYVLVALSIDRYDAITHPMNFSGSWKRAKLLVISAWIMSVLFSAPQMYLYEETIVQGRTQCWIDLGDSFRWQVYMSIVSFLLFIVPACIISFCYAIIVKTIWEKGTYMGTKDRRQNGRNGEDEDRGSRRASSRGIIPRAKVKTVKMTFVIVIVFIACWSPYIVFDLLQVFEQIPKTQTNIAVATFIQSLAPLNSAANPLIYCLFSTQVWKTLRRTTFVQWLCCKKKKELPKSQFSNGRIRGGARNLHQNYDSMRTFTTSLTVTSRHSTTMRTNRVVIMEHPKTLLPTHEENER</sequence>
<evidence type="ECO:0000256" key="2">
    <source>
        <dbReference type="ARBA" id="ARBA00022475"/>
    </source>
</evidence>
<evidence type="ECO:0000256" key="5">
    <source>
        <dbReference type="ARBA" id="ARBA00023040"/>
    </source>
</evidence>
<reference evidence="13" key="1">
    <citation type="submission" date="2021-03" db="EMBL/GenBank/DDBJ databases">
        <title>Chromosome level genome of the anhydrobiotic midge Polypedilum vanderplanki.</title>
        <authorList>
            <person name="Yoshida Y."/>
            <person name="Kikawada T."/>
            <person name="Gusev O."/>
        </authorList>
    </citation>
    <scope>NUCLEOTIDE SEQUENCE</scope>
    <source>
        <strain evidence="13">NIAS01</strain>
        <tissue evidence="13">Whole body or cell culture</tissue>
    </source>
</reference>
<dbReference type="PRINTS" id="PR00237">
    <property type="entry name" value="GPCRRHODOPSN"/>
</dbReference>
<dbReference type="OrthoDB" id="5987909at2759"/>
<comment type="similarity">
    <text evidence="10">Belongs to the G-protein coupled receptor 1 family. Vasopressin/oxytocin receptor subfamily.</text>
</comment>
<evidence type="ECO:0000256" key="1">
    <source>
        <dbReference type="ARBA" id="ARBA00004651"/>
    </source>
</evidence>
<feature type="domain" description="G-protein coupled receptors family 1 profile" evidence="12">
    <location>
        <begin position="136"/>
        <end position="407"/>
    </location>
</feature>
<evidence type="ECO:0000313" key="13">
    <source>
        <dbReference type="EMBL" id="KAG5681245.1"/>
    </source>
</evidence>
<dbReference type="Pfam" id="PF00001">
    <property type="entry name" value="7tm_1"/>
    <property type="match status" value="1"/>
</dbReference>
<feature type="transmembrane region" description="Helical" evidence="10">
    <location>
        <begin position="158"/>
        <end position="182"/>
    </location>
</feature>
<keyword evidence="4 10" id="KW-1133">Transmembrane helix</keyword>
<dbReference type="InterPro" id="IPR052665">
    <property type="entry name" value="Neuropeptide-GPCR"/>
</dbReference>
<feature type="transmembrane region" description="Helical" evidence="10">
    <location>
        <begin position="236"/>
        <end position="256"/>
    </location>
</feature>
<feature type="transmembrane region" description="Helical" evidence="10">
    <location>
        <begin position="279"/>
        <end position="304"/>
    </location>
</feature>
<keyword evidence="8 10" id="KW-0325">Glycoprotein</keyword>
<evidence type="ECO:0000256" key="8">
    <source>
        <dbReference type="ARBA" id="ARBA00023180"/>
    </source>
</evidence>
<dbReference type="InterPro" id="IPR017452">
    <property type="entry name" value="GPCR_Rhodpsn_7TM"/>
</dbReference>
<feature type="transmembrane region" description="Helical" evidence="10">
    <location>
        <begin position="352"/>
        <end position="370"/>
    </location>
</feature>
<dbReference type="FunFam" id="1.20.1070.10:FF:000188">
    <property type="entry name" value="Neuropeptide S receptor"/>
    <property type="match status" value="1"/>
</dbReference>
<dbReference type="GO" id="GO:0005000">
    <property type="term" value="F:vasopressin receptor activity"/>
    <property type="evidence" value="ECO:0007669"/>
    <property type="project" value="InterPro"/>
</dbReference>
<dbReference type="CDD" id="cd15197">
    <property type="entry name" value="7tmA_NPSR"/>
    <property type="match status" value="1"/>
</dbReference>
<name>A0A9J6CH31_POLVA</name>
<keyword evidence="9 10" id="KW-0807">Transducer</keyword>
<keyword evidence="6 10" id="KW-0472">Membrane</keyword>